<proteinExistence type="predicted"/>
<dbReference type="EMBL" id="LKAM01000006">
    <property type="protein sequence ID" value="KUM48117.1"/>
    <property type="molecule type" value="Genomic_DNA"/>
</dbReference>
<geneLocation type="mitochondrion" evidence="1"/>
<gene>
    <name evidence="1" type="ORF">ABT39_MTgene5113</name>
</gene>
<name>A0A101LZC0_PICGL</name>
<keyword evidence="1" id="KW-0496">Mitochondrion</keyword>
<protein>
    <submittedName>
        <fullName evidence="1">Uncharacterized protein</fullName>
    </submittedName>
</protein>
<comment type="caution">
    <text evidence="1">The sequence shown here is derived from an EMBL/GenBank/DDBJ whole genome shotgun (WGS) entry which is preliminary data.</text>
</comment>
<evidence type="ECO:0000313" key="1">
    <source>
        <dbReference type="EMBL" id="KUM48117.1"/>
    </source>
</evidence>
<reference evidence="1" key="1">
    <citation type="journal article" date="2015" name="Genome Biol. Evol.">
        <title>Organellar Genomes of White Spruce (Picea glauca): Assembly and Annotation.</title>
        <authorList>
            <person name="Jackman S.D."/>
            <person name="Warren R.L."/>
            <person name="Gibb E.A."/>
            <person name="Vandervalk B.P."/>
            <person name="Mohamadi H."/>
            <person name="Chu J."/>
            <person name="Raymond A."/>
            <person name="Pleasance S."/>
            <person name="Coope R."/>
            <person name="Wildung M.R."/>
            <person name="Ritland C.E."/>
            <person name="Bousquet J."/>
            <person name="Jones S.J."/>
            <person name="Bohlmann J."/>
            <person name="Birol I."/>
        </authorList>
    </citation>
    <scope>NUCLEOTIDE SEQUENCE [LARGE SCALE GENOMIC DNA]</scope>
    <source>
        <tissue evidence="1">Flushing bud</tissue>
    </source>
</reference>
<organism evidence="1">
    <name type="scientific">Picea glauca</name>
    <name type="common">White spruce</name>
    <name type="synonym">Pinus glauca</name>
    <dbReference type="NCBI Taxonomy" id="3330"/>
    <lineage>
        <taxon>Eukaryota</taxon>
        <taxon>Viridiplantae</taxon>
        <taxon>Streptophyta</taxon>
        <taxon>Embryophyta</taxon>
        <taxon>Tracheophyta</taxon>
        <taxon>Spermatophyta</taxon>
        <taxon>Pinopsida</taxon>
        <taxon>Pinidae</taxon>
        <taxon>Conifers I</taxon>
        <taxon>Pinales</taxon>
        <taxon>Pinaceae</taxon>
        <taxon>Picea</taxon>
    </lineage>
</organism>
<accession>A0A101LZC0</accession>
<dbReference type="AlphaFoldDB" id="A0A101LZC0"/>
<sequence>MTKALSRVGLEPTLLEFKKKTSELSLYSNRDFCLPASSLPHVTTSGVDLIDQLSSSALVSPSYSFFRRWLFWAPALHKERSCNPPSPSQPIEGP</sequence>